<feature type="transmembrane region" description="Helical" evidence="1">
    <location>
        <begin position="45"/>
        <end position="65"/>
    </location>
</feature>
<organism evidence="2">
    <name type="scientific">Cacopsylla melanoneura</name>
    <dbReference type="NCBI Taxonomy" id="428564"/>
    <lineage>
        <taxon>Eukaryota</taxon>
        <taxon>Metazoa</taxon>
        <taxon>Ecdysozoa</taxon>
        <taxon>Arthropoda</taxon>
        <taxon>Hexapoda</taxon>
        <taxon>Insecta</taxon>
        <taxon>Pterygota</taxon>
        <taxon>Neoptera</taxon>
        <taxon>Paraneoptera</taxon>
        <taxon>Hemiptera</taxon>
        <taxon>Sternorrhyncha</taxon>
        <taxon>Psylloidea</taxon>
        <taxon>Psyllidae</taxon>
        <taxon>Psyllinae</taxon>
        <taxon>Cacopsylla</taxon>
    </lineage>
</organism>
<name>A0A8D8ZWW7_9HEMI</name>
<keyword evidence="1" id="KW-0812">Transmembrane</keyword>
<dbReference type="EMBL" id="HBUF01536795">
    <property type="protein sequence ID" value="CAG6753562.1"/>
    <property type="molecule type" value="Transcribed_RNA"/>
</dbReference>
<protein>
    <submittedName>
        <fullName evidence="2">Uncharacterized protein</fullName>
    </submittedName>
</protein>
<reference evidence="2" key="1">
    <citation type="submission" date="2021-05" db="EMBL/GenBank/DDBJ databases">
        <authorList>
            <person name="Alioto T."/>
            <person name="Alioto T."/>
            <person name="Gomez Garrido J."/>
        </authorList>
    </citation>
    <scope>NUCLEOTIDE SEQUENCE</scope>
</reference>
<proteinExistence type="predicted"/>
<evidence type="ECO:0000256" key="1">
    <source>
        <dbReference type="SAM" id="Phobius"/>
    </source>
</evidence>
<keyword evidence="1" id="KW-0472">Membrane</keyword>
<accession>A0A8D8ZWW7</accession>
<dbReference type="AlphaFoldDB" id="A0A8D8ZWW7"/>
<keyword evidence="1" id="KW-1133">Transmembrane helix</keyword>
<feature type="transmembrane region" description="Helical" evidence="1">
    <location>
        <begin position="21"/>
        <end position="39"/>
    </location>
</feature>
<evidence type="ECO:0000313" key="2">
    <source>
        <dbReference type="EMBL" id="CAG6753562.1"/>
    </source>
</evidence>
<sequence>MSVWEVGRKCFPNIVVWNFNFARGGLLGLFYLSIFIVFLHHQFPFVSSCCSFVPPFSFFFLLILFCPTHKFRLYFDIPHGTRLHLTISRIEVFGFGIGF</sequence>